<dbReference type="EMBL" id="QYSE01000001">
    <property type="protein sequence ID" value="RJF36961.1"/>
    <property type="molecule type" value="Genomic_DNA"/>
</dbReference>
<keyword evidence="14" id="KW-1185">Reference proteome</keyword>
<feature type="transmembrane region" description="Helical" evidence="9">
    <location>
        <begin position="146"/>
        <end position="172"/>
    </location>
</feature>
<dbReference type="Pfam" id="PF03553">
    <property type="entry name" value="Na_H_antiporter"/>
    <property type="match status" value="1"/>
</dbReference>
<feature type="transmembrane region" description="Helical" evidence="9">
    <location>
        <begin position="242"/>
        <end position="261"/>
    </location>
</feature>
<comment type="caution">
    <text evidence="12">The sequence shown here is derived from an EMBL/GenBank/DDBJ whole genome shotgun (WGS) entry which is preliminary data.</text>
</comment>
<evidence type="ECO:0000256" key="6">
    <source>
        <dbReference type="ARBA" id="ARBA00022989"/>
    </source>
</evidence>
<feature type="transmembrane region" description="Helical" evidence="9">
    <location>
        <begin position="201"/>
        <end position="221"/>
    </location>
</feature>
<dbReference type="GO" id="GO:0015297">
    <property type="term" value="F:antiporter activity"/>
    <property type="evidence" value="ECO:0007669"/>
    <property type="project" value="UniProtKB-KW"/>
</dbReference>
<sequence>MNSIEEKPIKQASFLDALIPITVLVCLLGAAVYLFGDNSSSGPNQIALLFATFTAALIGLKNGYTWKKLEQAMIEGITLSLGAIIILLMVGALIGTWLLSGTVPTLIYYGLQIINPSWFYAASCLICGIVAMSIGSSWTTAATIGVALLGVATGLGLEQVVTAGAVISGAYFGDKLSPLSETTNLAPAVAGADLFDHIHHMLWTTVPSFIIALIIFIFMGFNAGGSAEAGRIDEIVNLLEQNFNIGFEMLVPLVVLLFLAIRKMPAFPAISIGAVLGAIWAMLFQSDLINSQIDASQGHAIGYFKLVWTTFFDGFSIDTGDEKMDSLLSGGGMAGMLTTTWLIMTALMFGAIMEKTGLLDMFVKSILKIAKSTGSLITATIATCIGTNAVAADQYIAIVVPGRMFKDEYEKRGLKPVNLSRTLEDGGTITSPLIPWNTCGAYMQSVLLINPFDYAMYAFFNLINPLLAIVYAYLGIKILRITPKHLKQEANAE</sequence>
<dbReference type="InterPro" id="IPR052180">
    <property type="entry name" value="NhaC_Na-H+_Antiporter"/>
</dbReference>
<dbReference type="Proteomes" id="UP000638462">
    <property type="component" value="Unassembled WGS sequence"/>
</dbReference>
<evidence type="ECO:0000313" key="13">
    <source>
        <dbReference type="Proteomes" id="UP000265938"/>
    </source>
</evidence>
<keyword evidence="3" id="KW-0050">Antiport</keyword>
<dbReference type="RefSeq" id="WP_063705570.1">
    <property type="nucleotide sequence ID" value="NZ_BMIT01000003.1"/>
</dbReference>
<name>A0A3A3ESE4_9GAMM</name>
<comment type="subcellular location">
    <subcellularLocation>
        <location evidence="1">Cell membrane</location>
        <topology evidence="1">Multi-pass membrane protein</topology>
    </subcellularLocation>
</comment>
<evidence type="ECO:0000256" key="8">
    <source>
        <dbReference type="ARBA" id="ARBA00038435"/>
    </source>
</evidence>
<dbReference type="GO" id="GO:0005886">
    <property type="term" value="C:plasma membrane"/>
    <property type="evidence" value="ECO:0007669"/>
    <property type="project" value="UniProtKB-SubCell"/>
</dbReference>
<evidence type="ECO:0000313" key="12">
    <source>
        <dbReference type="EMBL" id="RJF36961.1"/>
    </source>
</evidence>
<reference evidence="14" key="3">
    <citation type="journal article" date="2019" name="Int. J. Syst. Evol. Microbiol.">
        <title>The Global Catalogue of Microorganisms (GCM) 10K type strain sequencing project: providing services to taxonomists for standard genome sequencing and annotation.</title>
        <authorList>
            <consortium name="The Broad Institute Genomics Platform"/>
            <consortium name="The Broad Institute Genome Sequencing Center for Infectious Disease"/>
            <person name="Wu L."/>
            <person name="Ma J."/>
        </authorList>
    </citation>
    <scope>NUCLEOTIDE SEQUENCE [LARGE SCALE GENOMIC DNA]</scope>
    <source>
        <strain evidence="14">CGMCC 1.15394</strain>
    </source>
</reference>
<feature type="transmembrane region" description="Helical" evidence="9">
    <location>
        <begin position="118"/>
        <end position="139"/>
    </location>
</feature>
<feature type="domain" description="Na+/H+ antiporter NhaC-like C-terminal" evidence="10">
    <location>
        <begin position="169"/>
        <end position="476"/>
    </location>
</feature>
<feature type="transmembrane region" description="Helical" evidence="9">
    <location>
        <begin position="454"/>
        <end position="474"/>
    </location>
</feature>
<keyword evidence="5 9" id="KW-0812">Transmembrane</keyword>
<proteinExistence type="inferred from homology"/>
<dbReference type="PANTHER" id="PTHR33451">
    <property type="entry name" value="MALATE-2H(+)/NA(+)-LACTATE ANTIPORTER"/>
    <property type="match status" value="1"/>
</dbReference>
<gene>
    <name evidence="12" type="primary">nhaC</name>
    <name evidence="12" type="ORF">D4741_02425</name>
    <name evidence="11" type="ORF">GCM10008027_11460</name>
</gene>
<protein>
    <submittedName>
        <fullName evidence="12">Na+/H+ antiporter NhaC</fullName>
    </submittedName>
</protein>
<evidence type="ECO:0000259" key="10">
    <source>
        <dbReference type="Pfam" id="PF03553"/>
    </source>
</evidence>
<accession>A0A3A3ESE4</accession>
<evidence type="ECO:0000256" key="4">
    <source>
        <dbReference type="ARBA" id="ARBA00022475"/>
    </source>
</evidence>
<feature type="transmembrane region" description="Helical" evidence="9">
    <location>
        <begin position="12"/>
        <end position="34"/>
    </location>
</feature>
<dbReference type="NCBIfam" id="TIGR00931">
    <property type="entry name" value="antiport_nhaC"/>
    <property type="match status" value="1"/>
</dbReference>
<evidence type="ECO:0000256" key="7">
    <source>
        <dbReference type="ARBA" id="ARBA00023136"/>
    </source>
</evidence>
<feature type="transmembrane region" description="Helical" evidence="9">
    <location>
        <begin position="333"/>
        <end position="353"/>
    </location>
</feature>
<evidence type="ECO:0000256" key="9">
    <source>
        <dbReference type="SAM" id="Phobius"/>
    </source>
</evidence>
<feature type="transmembrane region" description="Helical" evidence="9">
    <location>
        <begin position="46"/>
        <end position="64"/>
    </location>
</feature>
<reference evidence="12 13" key="2">
    <citation type="submission" date="2018-09" db="EMBL/GenBank/DDBJ databases">
        <title>Identification of marine bacteria producing industrial enzymes.</title>
        <authorList>
            <person name="Cheng T.H."/>
            <person name="Saidin J."/>
            <person name="Muhd D.D."/>
            <person name="Isa M.N.M."/>
            <person name="Bakar M.F.A."/>
            <person name="Ismail N."/>
        </authorList>
    </citation>
    <scope>NUCLEOTIDE SEQUENCE [LARGE SCALE GENOMIC DNA]</scope>
    <source>
        <strain evidence="12 13">MNAD 1.6</strain>
    </source>
</reference>
<evidence type="ECO:0000313" key="14">
    <source>
        <dbReference type="Proteomes" id="UP000638462"/>
    </source>
</evidence>
<evidence type="ECO:0000256" key="3">
    <source>
        <dbReference type="ARBA" id="ARBA00022449"/>
    </source>
</evidence>
<keyword evidence="2" id="KW-0813">Transport</keyword>
<dbReference type="InterPro" id="IPR018461">
    <property type="entry name" value="Na/H_Antiport_NhaC-like_C"/>
</dbReference>
<evidence type="ECO:0000256" key="2">
    <source>
        <dbReference type="ARBA" id="ARBA00022448"/>
    </source>
</evidence>
<dbReference type="Proteomes" id="UP000265938">
    <property type="component" value="Unassembled WGS sequence"/>
</dbReference>
<feature type="transmembrane region" description="Helical" evidence="9">
    <location>
        <begin position="267"/>
        <end position="284"/>
    </location>
</feature>
<dbReference type="InterPro" id="IPR004770">
    <property type="entry name" value="Na/H_antiport_NhaC"/>
</dbReference>
<comment type="similarity">
    <text evidence="8">Belongs to the NhaC Na(+)/H(+) (TC 2.A.35) antiporter family.</text>
</comment>
<evidence type="ECO:0000256" key="1">
    <source>
        <dbReference type="ARBA" id="ARBA00004651"/>
    </source>
</evidence>
<reference evidence="11" key="1">
    <citation type="journal article" date="2014" name="Int. J. Syst. Evol. Microbiol.">
        <title>Complete genome of a new Firmicutes species belonging to the dominant human colonic microbiota ('Ruminococcus bicirculans') reveals two chromosomes and a selective capacity to utilize plant glucans.</title>
        <authorList>
            <consortium name="NISC Comparative Sequencing Program"/>
            <person name="Wegmann U."/>
            <person name="Louis P."/>
            <person name="Goesmann A."/>
            <person name="Henrissat B."/>
            <person name="Duncan S.H."/>
            <person name="Flint H.J."/>
        </authorList>
    </citation>
    <scope>NUCLEOTIDE SEQUENCE</scope>
    <source>
        <strain evidence="11">CGMCC 1.15394</strain>
    </source>
</reference>
<dbReference type="PANTHER" id="PTHR33451:SF3">
    <property type="entry name" value="MALATE-2H(+)_NA(+)-LACTATE ANTIPORTER"/>
    <property type="match status" value="1"/>
</dbReference>
<keyword evidence="4" id="KW-1003">Cell membrane</keyword>
<organism evidence="12 13">
    <name type="scientific">Pseudoalteromonas gelatinilytica</name>
    <dbReference type="NCBI Taxonomy" id="1703256"/>
    <lineage>
        <taxon>Bacteria</taxon>
        <taxon>Pseudomonadati</taxon>
        <taxon>Pseudomonadota</taxon>
        <taxon>Gammaproteobacteria</taxon>
        <taxon>Alteromonadales</taxon>
        <taxon>Pseudoalteromonadaceae</taxon>
        <taxon>Pseudoalteromonas</taxon>
    </lineage>
</organism>
<evidence type="ECO:0000313" key="11">
    <source>
        <dbReference type="EMBL" id="GGE88299.1"/>
    </source>
</evidence>
<reference evidence="11" key="4">
    <citation type="submission" date="2020-09" db="EMBL/GenBank/DDBJ databases">
        <authorList>
            <person name="Sun Q."/>
            <person name="Zhou Y."/>
        </authorList>
    </citation>
    <scope>NUCLEOTIDE SEQUENCE</scope>
    <source>
        <strain evidence="11">CGMCC 1.15394</strain>
    </source>
</reference>
<keyword evidence="6 9" id="KW-1133">Transmembrane helix</keyword>
<dbReference type="AlphaFoldDB" id="A0A3A3ESE4"/>
<dbReference type="EMBL" id="BMIT01000003">
    <property type="protein sequence ID" value="GGE88299.1"/>
    <property type="molecule type" value="Genomic_DNA"/>
</dbReference>
<keyword evidence="7 9" id="KW-0472">Membrane</keyword>
<evidence type="ECO:0000256" key="5">
    <source>
        <dbReference type="ARBA" id="ARBA00022692"/>
    </source>
</evidence>
<feature type="transmembrane region" description="Helical" evidence="9">
    <location>
        <begin position="76"/>
        <end position="98"/>
    </location>
</feature>